<organism evidence="2 3">
    <name type="scientific">Punica granatum</name>
    <name type="common">Pomegranate</name>
    <dbReference type="NCBI Taxonomy" id="22663"/>
    <lineage>
        <taxon>Eukaryota</taxon>
        <taxon>Viridiplantae</taxon>
        <taxon>Streptophyta</taxon>
        <taxon>Embryophyta</taxon>
        <taxon>Tracheophyta</taxon>
        <taxon>Spermatophyta</taxon>
        <taxon>Magnoliopsida</taxon>
        <taxon>eudicotyledons</taxon>
        <taxon>Gunneridae</taxon>
        <taxon>Pentapetalae</taxon>
        <taxon>rosids</taxon>
        <taxon>malvids</taxon>
        <taxon>Myrtales</taxon>
        <taxon>Lythraceae</taxon>
        <taxon>Punica</taxon>
    </lineage>
</organism>
<feature type="compositionally biased region" description="Polar residues" evidence="1">
    <location>
        <begin position="57"/>
        <end position="71"/>
    </location>
</feature>
<evidence type="ECO:0000313" key="2">
    <source>
        <dbReference type="EMBL" id="PKH69554.1"/>
    </source>
</evidence>
<dbReference type="Proteomes" id="UP000233551">
    <property type="component" value="Unassembled WGS sequence"/>
</dbReference>
<protein>
    <submittedName>
        <fullName evidence="2">Uncharacterized protein</fullName>
    </submittedName>
</protein>
<feature type="region of interest" description="Disordered" evidence="1">
    <location>
        <begin position="57"/>
        <end position="80"/>
    </location>
</feature>
<feature type="compositionally biased region" description="Polar residues" evidence="1">
    <location>
        <begin position="1"/>
        <end position="11"/>
    </location>
</feature>
<evidence type="ECO:0000313" key="3">
    <source>
        <dbReference type="Proteomes" id="UP000233551"/>
    </source>
</evidence>
<dbReference type="AlphaFoldDB" id="A0A2I0GT75"/>
<name>A0A2I0GT75_PUNGR</name>
<feature type="non-terminal residue" evidence="2">
    <location>
        <position position="1"/>
    </location>
</feature>
<comment type="caution">
    <text evidence="2">The sequence shown here is derived from an EMBL/GenBank/DDBJ whole genome shotgun (WGS) entry which is preliminary data.</text>
</comment>
<sequence>GALRGGSSNSLPGGAELQHAASNGEELREGECATVSFRGAGGAAGVDSGFCRPAATRPTSLLQSPIRSHSAINEEPKVGP</sequence>
<accession>A0A2I0GT75</accession>
<evidence type="ECO:0000256" key="1">
    <source>
        <dbReference type="SAM" id="MobiDB-lite"/>
    </source>
</evidence>
<feature type="region of interest" description="Disordered" evidence="1">
    <location>
        <begin position="1"/>
        <end position="29"/>
    </location>
</feature>
<reference evidence="2 3" key="1">
    <citation type="submission" date="2017-11" db="EMBL/GenBank/DDBJ databases">
        <title>De-novo sequencing of pomegranate (Punica granatum L.) genome.</title>
        <authorList>
            <person name="Akparov Z."/>
            <person name="Amiraslanov A."/>
            <person name="Hajiyeva S."/>
            <person name="Abbasov M."/>
            <person name="Kaur K."/>
            <person name="Hamwieh A."/>
            <person name="Solovyev V."/>
            <person name="Salamov A."/>
            <person name="Braich B."/>
            <person name="Kosarev P."/>
            <person name="Mahmoud A."/>
            <person name="Hajiyev E."/>
            <person name="Babayeva S."/>
            <person name="Izzatullayeva V."/>
            <person name="Mammadov A."/>
            <person name="Mammadov A."/>
            <person name="Sharifova S."/>
            <person name="Ojaghi J."/>
            <person name="Eynullazada K."/>
            <person name="Bayramov B."/>
            <person name="Abdulazimova A."/>
            <person name="Shahmuradov I."/>
        </authorList>
    </citation>
    <scope>NUCLEOTIDE SEQUENCE [LARGE SCALE GENOMIC DNA]</scope>
    <source>
        <strain evidence="3">cv. AG2017</strain>
        <tissue evidence="2">Leaf</tissue>
    </source>
</reference>
<gene>
    <name evidence="2" type="ORF">CRG98_050079</name>
</gene>
<dbReference type="EMBL" id="PGOL01044516">
    <property type="protein sequence ID" value="PKH69554.1"/>
    <property type="molecule type" value="Genomic_DNA"/>
</dbReference>
<keyword evidence="3" id="KW-1185">Reference proteome</keyword>
<proteinExistence type="predicted"/>